<evidence type="ECO:0000256" key="8">
    <source>
        <dbReference type="SAM" id="MobiDB-lite"/>
    </source>
</evidence>
<feature type="region of interest" description="Disordered" evidence="8">
    <location>
        <begin position="26"/>
        <end position="50"/>
    </location>
</feature>
<dbReference type="EMBL" id="CM035440">
    <property type="protein sequence ID" value="KAH7282749.1"/>
    <property type="molecule type" value="Genomic_DNA"/>
</dbReference>
<keyword evidence="3" id="KW-0862">Zinc</keyword>
<name>A0A8T2QFS8_CERRI</name>
<dbReference type="AlphaFoldDB" id="A0A8T2QFS8"/>
<protein>
    <recommendedName>
        <fullName evidence="9">Dof-type domain-containing protein</fullName>
    </recommendedName>
</protein>
<dbReference type="PANTHER" id="PTHR31992">
    <property type="entry name" value="DOF ZINC FINGER PROTEIN DOF1.4-RELATED"/>
    <property type="match status" value="1"/>
</dbReference>
<evidence type="ECO:0000256" key="1">
    <source>
        <dbReference type="ARBA" id="ARBA00022723"/>
    </source>
</evidence>
<keyword evidence="11" id="KW-1185">Reference proteome</keyword>
<evidence type="ECO:0000256" key="4">
    <source>
        <dbReference type="ARBA" id="ARBA00023015"/>
    </source>
</evidence>
<keyword evidence="4" id="KW-0805">Transcription regulation</keyword>
<evidence type="ECO:0000256" key="3">
    <source>
        <dbReference type="ARBA" id="ARBA00022833"/>
    </source>
</evidence>
<dbReference type="PROSITE" id="PS50884">
    <property type="entry name" value="ZF_DOF_2"/>
    <property type="match status" value="1"/>
</dbReference>
<keyword evidence="7" id="KW-0539">Nucleus</keyword>
<dbReference type="GO" id="GO:0003677">
    <property type="term" value="F:DNA binding"/>
    <property type="evidence" value="ECO:0007669"/>
    <property type="project" value="UniProtKB-KW"/>
</dbReference>
<dbReference type="GO" id="GO:0003700">
    <property type="term" value="F:DNA-binding transcription factor activity"/>
    <property type="evidence" value="ECO:0007669"/>
    <property type="project" value="InterPro"/>
</dbReference>
<comment type="caution">
    <text evidence="10">The sequence shown here is derived from an EMBL/GenBank/DDBJ whole genome shotgun (WGS) entry which is preliminary data.</text>
</comment>
<evidence type="ECO:0000256" key="5">
    <source>
        <dbReference type="ARBA" id="ARBA00023125"/>
    </source>
</evidence>
<accession>A0A8T2QFS8</accession>
<evidence type="ECO:0000313" key="11">
    <source>
        <dbReference type="Proteomes" id="UP000825935"/>
    </source>
</evidence>
<evidence type="ECO:0000256" key="6">
    <source>
        <dbReference type="ARBA" id="ARBA00023163"/>
    </source>
</evidence>
<dbReference type="EMBL" id="CM035440">
    <property type="protein sequence ID" value="KAH7282748.1"/>
    <property type="molecule type" value="Genomic_DNA"/>
</dbReference>
<reference evidence="10" key="1">
    <citation type="submission" date="2021-08" db="EMBL/GenBank/DDBJ databases">
        <title>WGS assembly of Ceratopteris richardii.</title>
        <authorList>
            <person name="Marchant D.B."/>
            <person name="Chen G."/>
            <person name="Jenkins J."/>
            <person name="Shu S."/>
            <person name="Leebens-Mack J."/>
            <person name="Grimwood J."/>
            <person name="Schmutz J."/>
            <person name="Soltis P."/>
            <person name="Soltis D."/>
            <person name="Chen Z.-H."/>
        </authorList>
    </citation>
    <scope>NUCLEOTIDE SEQUENCE</scope>
    <source>
        <strain evidence="10">Whitten #5841</strain>
        <tissue evidence="10">Leaf</tissue>
    </source>
</reference>
<keyword evidence="2" id="KW-0863">Zinc-finger</keyword>
<organism evidence="10 11">
    <name type="scientific">Ceratopteris richardii</name>
    <name type="common">Triangle waterfern</name>
    <dbReference type="NCBI Taxonomy" id="49495"/>
    <lineage>
        <taxon>Eukaryota</taxon>
        <taxon>Viridiplantae</taxon>
        <taxon>Streptophyta</taxon>
        <taxon>Embryophyta</taxon>
        <taxon>Tracheophyta</taxon>
        <taxon>Polypodiopsida</taxon>
        <taxon>Polypodiidae</taxon>
        <taxon>Polypodiales</taxon>
        <taxon>Pteridineae</taxon>
        <taxon>Pteridaceae</taxon>
        <taxon>Parkerioideae</taxon>
        <taxon>Ceratopteris</taxon>
    </lineage>
</organism>
<proteinExistence type="predicted"/>
<keyword evidence="1" id="KW-0479">Metal-binding</keyword>
<feature type="region of interest" description="Disordered" evidence="8">
    <location>
        <begin position="318"/>
        <end position="345"/>
    </location>
</feature>
<dbReference type="Proteomes" id="UP000825935">
    <property type="component" value="Chromosome 35"/>
</dbReference>
<feature type="compositionally biased region" description="Gly residues" evidence="8">
    <location>
        <begin position="38"/>
        <end position="47"/>
    </location>
</feature>
<dbReference type="Pfam" id="PF02701">
    <property type="entry name" value="Zn_ribbon_Dof"/>
    <property type="match status" value="1"/>
</dbReference>
<keyword evidence="5" id="KW-0238">DNA-binding</keyword>
<dbReference type="InterPro" id="IPR045174">
    <property type="entry name" value="Dof"/>
</dbReference>
<dbReference type="GO" id="GO:0008270">
    <property type="term" value="F:zinc ion binding"/>
    <property type="evidence" value="ECO:0007669"/>
    <property type="project" value="UniProtKB-KW"/>
</dbReference>
<feature type="domain" description="Dof-type" evidence="9">
    <location>
        <begin position="55"/>
        <end position="109"/>
    </location>
</feature>
<dbReference type="OrthoDB" id="1927254at2759"/>
<evidence type="ECO:0000256" key="7">
    <source>
        <dbReference type="ARBA" id="ARBA00023242"/>
    </source>
</evidence>
<dbReference type="PROSITE" id="PS01361">
    <property type="entry name" value="ZF_DOF_1"/>
    <property type="match status" value="1"/>
</dbReference>
<keyword evidence="6" id="KW-0804">Transcription</keyword>
<evidence type="ECO:0000259" key="9">
    <source>
        <dbReference type="PROSITE" id="PS50884"/>
    </source>
</evidence>
<dbReference type="InterPro" id="IPR003851">
    <property type="entry name" value="Znf_Dof"/>
</dbReference>
<gene>
    <name evidence="10" type="ORF">KP509_35G046000</name>
</gene>
<evidence type="ECO:0000313" key="10">
    <source>
        <dbReference type="EMBL" id="KAH7282749.1"/>
    </source>
</evidence>
<sequence>MMLQQHDAGAKPPDSSLNAKVVNKQKAGSLPSSTAGAANGGGGGSGGAQETQEAQRCPRCDSLNTKFCYYNNYSLSQPRHFCKNCRRYWTKGGALRNVPVGGGCRKNKRLKYRDANSCLSVVQGEAANASASSAMLSAPLSSCSAMVGFGPSTSALIQDLTNDSQRQLIFSRFGMPIFDKRFIQVENEHQQHISHRQGGVPTQELFSSSPLLGGPFESTFIPAFSNYISKPESQNGSLLFSPQPLCHDSLTPFFNDHMNGATTSSMAAALDHFSSFTSGELSVPVSNNASSSSTSNGGVTVDSHLSLIPHSVQMNAIQPSHEVRSSEAEQGQDQAGGAISRPGLSEGNVDMCTAKTKGRSLISSLSIEFASQQIGCAHAEAAMLNAPGAPANESSLWNASWPEMHAALAGSSSVAGAMLH</sequence>
<evidence type="ECO:0000256" key="2">
    <source>
        <dbReference type="ARBA" id="ARBA00022771"/>
    </source>
</evidence>